<keyword evidence="2 6" id="KW-0812">Transmembrane</keyword>
<dbReference type="GO" id="GO:0016020">
    <property type="term" value="C:membrane"/>
    <property type="evidence" value="ECO:0007669"/>
    <property type="project" value="UniProtKB-SubCell"/>
</dbReference>
<feature type="transmembrane region" description="Helical" evidence="6">
    <location>
        <begin position="218"/>
        <end position="237"/>
    </location>
</feature>
<dbReference type="GeneID" id="19279407"/>
<accession>W3WKW2</accession>
<feature type="domain" description="EamA" evidence="7">
    <location>
        <begin position="37"/>
        <end position="175"/>
    </location>
</feature>
<feature type="transmembrane region" description="Helical" evidence="6">
    <location>
        <begin position="161"/>
        <end position="181"/>
    </location>
</feature>
<reference evidence="9" key="1">
    <citation type="journal article" date="2015" name="BMC Genomics">
        <title>Genomic and transcriptomic analysis of the endophytic fungus Pestalotiopsis fici reveals its lifestyle and high potential for synthesis of natural products.</title>
        <authorList>
            <person name="Wang X."/>
            <person name="Zhang X."/>
            <person name="Liu L."/>
            <person name="Xiang M."/>
            <person name="Wang W."/>
            <person name="Sun X."/>
            <person name="Che Y."/>
            <person name="Guo L."/>
            <person name="Liu G."/>
            <person name="Guo L."/>
            <person name="Wang C."/>
            <person name="Yin W.B."/>
            <person name="Stadler M."/>
            <person name="Zhang X."/>
            <person name="Liu X."/>
        </authorList>
    </citation>
    <scope>NUCLEOTIDE SEQUENCE [LARGE SCALE GENOMIC DNA]</scope>
    <source>
        <strain evidence="9">W106-1 / CGMCC3.15140</strain>
    </source>
</reference>
<evidence type="ECO:0000256" key="5">
    <source>
        <dbReference type="SAM" id="MobiDB-lite"/>
    </source>
</evidence>
<feature type="transmembrane region" description="Helical" evidence="6">
    <location>
        <begin position="336"/>
        <end position="354"/>
    </location>
</feature>
<feature type="transmembrane region" description="Helical" evidence="6">
    <location>
        <begin position="37"/>
        <end position="55"/>
    </location>
</feature>
<feature type="compositionally biased region" description="Low complexity" evidence="5">
    <location>
        <begin position="374"/>
        <end position="387"/>
    </location>
</feature>
<evidence type="ECO:0000256" key="1">
    <source>
        <dbReference type="ARBA" id="ARBA00004141"/>
    </source>
</evidence>
<dbReference type="FunCoup" id="W3WKW2">
    <property type="interactions" value="144"/>
</dbReference>
<protein>
    <recommendedName>
        <fullName evidence="7">EamA domain-containing protein</fullName>
    </recommendedName>
</protein>
<gene>
    <name evidence="8" type="ORF">PFICI_14394</name>
</gene>
<dbReference type="HOGENOM" id="CLU_032828_4_3_1"/>
<dbReference type="PANTHER" id="PTHR22911:SF6">
    <property type="entry name" value="SOLUTE CARRIER FAMILY 35 MEMBER G1"/>
    <property type="match status" value="1"/>
</dbReference>
<proteinExistence type="predicted"/>
<keyword evidence="3 6" id="KW-1133">Transmembrane helix</keyword>
<dbReference type="RefSeq" id="XP_007841166.1">
    <property type="nucleotide sequence ID" value="XM_007842975.1"/>
</dbReference>
<dbReference type="eggNOG" id="KOG4510">
    <property type="taxonomic scope" value="Eukaryota"/>
</dbReference>
<dbReference type="EMBL" id="KI912120">
    <property type="protein sequence ID" value="ETS74528.1"/>
    <property type="molecule type" value="Genomic_DNA"/>
</dbReference>
<dbReference type="InterPro" id="IPR037185">
    <property type="entry name" value="EmrE-like"/>
</dbReference>
<feature type="transmembrane region" description="Helical" evidence="6">
    <location>
        <begin position="134"/>
        <end position="152"/>
    </location>
</feature>
<evidence type="ECO:0000313" key="9">
    <source>
        <dbReference type="Proteomes" id="UP000030651"/>
    </source>
</evidence>
<dbReference type="Pfam" id="PF00892">
    <property type="entry name" value="EamA"/>
    <property type="match status" value="2"/>
</dbReference>
<feature type="transmembrane region" description="Helical" evidence="6">
    <location>
        <begin position="107"/>
        <end position="128"/>
    </location>
</feature>
<evidence type="ECO:0000313" key="8">
    <source>
        <dbReference type="EMBL" id="ETS74528.1"/>
    </source>
</evidence>
<dbReference type="InParanoid" id="W3WKW2"/>
<dbReference type="OrthoDB" id="306876at2759"/>
<dbReference type="KEGG" id="pfy:PFICI_14394"/>
<feature type="transmembrane region" description="Helical" evidence="6">
    <location>
        <begin position="311"/>
        <end position="330"/>
    </location>
</feature>
<feature type="transmembrane region" description="Helical" evidence="6">
    <location>
        <begin position="249"/>
        <end position="267"/>
    </location>
</feature>
<feature type="transmembrane region" description="Helical" evidence="6">
    <location>
        <begin position="279"/>
        <end position="299"/>
    </location>
</feature>
<dbReference type="Proteomes" id="UP000030651">
    <property type="component" value="Unassembled WGS sequence"/>
</dbReference>
<evidence type="ECO:0000256" key="3">
    <source>
        <dbReference type="ARBA" id="ARBA00022989"/>
    </source>
</evidence>
<name>W3WKW2_PESFW</name>
<organism evidence="8 9">
    <name type="scientific">Pestalotiopsis fici (strain W106-1 / CGMCC3.15140)</name>
    <dbReference type="NCBI Taxonomy" id="1229662"/>
    <lineage>
        <taxon>Eukaryota</taxon>
        <taxon>Fungi</taxon>
        <taxon>Dikarya</taxon>
        <taxon>Ascomycota</taxon>
        <taxon>Pezizomycotina</taxon>
        <taxon>Sordariomycetes</taxon>
        <taxon>Xylariomycetidae</taxon>
        <taxon>Amphisphaeriales</taxon>
        <taxon>Sporocadaceae</taxon>
        <taxon>Pestalotiopsis</taxon>
    </lineage>
</organism>
<evidence type="ECO:0000256" key="2">
    <source>
        <dbReference type="ARBA" id="ARBA00022692"/>
    </source>
</evidence>
<feature type="transmembrane region" description="Helical" evidence="6">
    <location>
        <begin position="67"/>
        <end position="87"/>
    </location>
</feature>
<dbReference type="AlphaFoldDB" id="W3WKW2"/>
<evidence type="ECO:0000256" key="6">
    <source>
        <dbReference type="SAM" id="Phobius"/>
    </source>
</evidence>
<evidence type="ECO:0000256" key="4">
    <source>
        <dbReference type="ARBA" id="ARBA00023136"/>
    </source>
</evidence>
<dbReference type="PANTHER" id="PTHR22911">
    <property type="entry name" value="ACYL-MALONYL CONDENSING ENZYME-RELATED"/>
    <property type="match status" value="1"/>
</dbReference>
<dbReference type="InterPro" id="IPR000620">
    <property type="entry name" value="EamA_dom"/>
</dbReference>
<feature type="region of interest" description="Disordered" evidence="5">
    <location>
        <begin position="363"/>
        <end position="387"/>
    </location>
</feature>
<dbReference type="OMA" id="QIIFIRM"/>
<keyword evidence="4 6" id="KW-0472">Membrane</keyword>
<sequence>MGSGSVVPEGGRGEASEALDQPPNAWERLGQFYNRNLGLFLVFLAEVFASLMTTTTRLLETGFTTKFHALQIIFVRMLATAILGSLYMWIKKVPDFPLGNPQIRGLLVLRGFAGFIGLFCSYYSLSYLNLSDSTVISFIVPTLTAFMCFVVLKEPFTVQEALAGVIAFIGVLFIARPPFIFPVSGDGDAANSLGTMADADGPSGIVPAVPATPAERSLAVLLGVIGSFGAATAYSTIRVIGTRAHSLVSVNYFAVVATVGSCLIILIHPDLEFKTPENATQWALLVAIGIAGFLLQFLITEGLQREKGGRATNLIYTQLVFALILEKIVWGTTPSGLSLIGALLIIGAAIWVSLQKSKKSTGQVRRPSVDEESSLLGNSGDSGSRRV</sequence>
<evidence type="ECO:0000259" key="7">
    <source>
        <dbReference type="Pfam" id="PF00892"/>
    </source>
</evidence>
<feature type="domain" description="EamA" evidence="7">
    <location>
        <begin position="222"/>
        <end position="353"/>
    </location>
</feature>
<dbReference type="SUPFAM" id="SSF103481">
    <property type="entry name" value="Multidrug resistance efflux transporter EmrE"/>
    <property type="match status" value="2"/>
</dbReference>
<comment type="subcellular location">
    <subcellularLocation>
        <location evidence="1">Membrane</location>
        <topology evidence="1">Multi-pass membrane protein</topology>
    </subcellularLocation>
</comment>
<keyword evidence="9" id="KW-1185">Reference proteome</keyword>